<dbReference type="InterPro" id="IPR003604">
    <property type="entry name" value="Matrin/U1-like-C_Znf_C2H2"/>
</dbReference>
<dbReference type="Proteomes" id="UP000694865">
    <property type="component" value="Unplaced"/>
</dbReference>
<organism evidence="4 5">
    <name type="scientific">Saccoglossus kowalevskii</name>
    <name type="common">Acorn worm</name>
    <dbReference type="NCBI Taxonomy" id="10224"/>
    <lineage>
        <taxon>Eukaryota</taxon>
        <taxon>Metazoa</taxon>
        <taxon>Hemichordata</taxon>
        <taxon>Enteropneusta</taxon>
        <taxon>Harrimaniidae</taxon>
        <taxon>Saccoglossus</taxon>
    </lineage>
</organism>
<protein>
    <submittedName>
        <fullName evidence="5">S phase cyclin A-associated protein in the endoplasmic reticulum-like</fullName>
    </submittedName>
</protein>
<gene>
    <name evidence="5" type="primary">LOC100368258</name>
</gene>
<keyword evidence="1" id="KW-0175">Coiled coil</keyword>
<name>A0ABM0LWE3_SACKO</name>
<feature type="region of interest" description="Disordered" evidence="2">
    <location>
        <begin position="562"/>
        <end position="582"/>
    </location>
</feature>
<feature type="compositionally biased region" description="Polar residues" evidence="2">
    <location>
        <begin position="243"/>
        <end position="268"/>
    </location>
</feature>
<evidence type="ECO:0000259" key="3">
    <source>
        <dbReference type="SMART" id="SM00451"/>
    </source>
</evidence>
<dbReference type="PANTHER" id="PTHR31434:SF2">
    <property type="entry name" value="S PHASE CYCLIN A-ASSOCIATED PROTEIN IN THE ENDOPLASMIC RETICULUM"/>
    <property type="match status" value="1"/>
</dbReference>
<feature type="compositionally biased region" description="Basic residues" evidence="2">
    <location>
        <begin position="97"/>
        <end position="106"/>
    </location>
</feature>
<dbReference type="SUPFAM" id="SSF57667">
    <property type="entry name" value="beta-beta-alpha zinc fingers"/>
    <property type="match status" value="1"/>
</dbReference>
<feature type="region of interest" description="Disordered" evidence="2">
    <location>
        <begin position="227"/>
        <end position="268"/>
    </location>
</feature>
<feature type="region of interest" description="Disordered" evidence="2">
    <location>
        <begin position="920"/>
        <end position="941"/>
    </location>
</feature>
<dbReference type="Pfam" id="PF16501">
    <property type="entry name" value="SCAPER_N"/>
    <property type="match status" value="1"/>
</dbReference>
<feature type="compositionally biased region" description="Polar residues" evidence="2">
    <location>
        <begin position="349"/>
        <end position="359"/>
    </location>
</feature>
<feature type="domain" description="U1-type" evidence="3">
    <location>
        <begin position="836"/>
        <end position="870"/>
    </location>
</feature>
<feature type="region of interest" description="Disordered" evidence="2">
    <location>
        <begin position="1"/>
        <end position="51"/>
    </location>
</feature>
<dbReference type="RefSeq" id="XP_006812084.1">
    <property type="nucleotide sequence ID" value="XM_006812021.1"/>
</dbReference>
<feature type="compositionally biased region" description="Basic and acidic residues" evidence="2">
    <location>
        <begin position="562"/>
        <end position="575"/>
    </location>
</feature>
<evidence type="ECO:0000313" key="5">
    <source>
        <dbReference type="RefSeq" id="XP_006812084.1"/>
    </source>
</evidence>
<keyword evidence="4" id="KW-1185">Reference proteome</keyword>
<feature type="region of interest" description="Disordered" evidence="2">
    <location>
        <begin position="506"/>
        <end position="525"/>
    </location>
</feature>
<dbReference type="GeneID" id="100368258"/>
<dbReference type="SMART" id="SM00451">
    <property type="entry name" value="ZnF_U1"/>
    <property type="match status" value="1"/>
</dbReference>
<accession>A0ABM0LWE3</accession>
<feature type="compositionally biased region" description="Polar residues" evidence="2">
    <location>
        <begin position="32"/>
        <end position="51"/>
    </location>
</feature>
<feature type="compositionally biased region" description="Basic and acidic residues" evidence="2">
    <location>
        <begin position="363"/>
        <end position="377"/>
    </location>
</feature>
<dbReference type="PANTHER" id="PTHR31434">
    <property type="entry name" value="S PHASE CYCLIN A-ASSOCIATED PROTEIN IN THE ENDOPLASMIC RETICULUM"/>
    <property type="match status" value="1"/>
</dbReference>
<proteinExistence type="predicted"/>
<reference evidence="5" key="1">
    <citation type="submission" date="2025-08" db="UniProtKB">
        <authorList>
            <consortium name="RefSeq"/>
        </authorList>
    </citation>
    <scope>IDENTIFICATION</scope>
    <source>
        <tissue evidence="5">Testes</tissue>
    </source>
</reference>
<feature type="region of interest" description="Disordered" evidence="2">
    <location>
        <begin position="85"/>
        <end position="139"/>
    </location>
</feature>
<evidence type="ECO:0000313" key="4">
    <source>
        <dbReference type="Proteomes" id="UP000694865"/>
    </source>
</evidence>
<dbReference type="InterPro" id="IPR013087">
    <property type="entry name" value="Znf_C2H2_type"/>
</dbReference>
<evidence type="ECO:0000256" key="1">
    <source>
        <dbReference type="SAM" id="Coils"/>
    </source>
</evidence>
<feature type="compositionally biased region" description="Acidic residues" evidence="2">
    <location>
        <begin position="506"/>
        <end position="522"/>
    </location>
</feature>
<dbReference type="InterPro" id="IPR036236">
    <property type="entry name" value="Znf_C2H2_sf"/>
</dbReference>
<dbReference type="Pfam" id="PF12874">
    <property type="entry name" value="zf-met"/>
    <property type="match status" value="1"/>
</dbReference>
<feature type="region of interest" description="Disordered" evidence="2">
    <location>
        <begin position="300"/>
        <end position="377"/>
    </location>
</feature>
<evidence type="ECO:0000256" key="2">
    <source>
        <dbReference type="SAM" id="MobiDB-lite"/>
    </source>
</evidence>
<feature type="coiled-coil region" evidence="1">
    <location>
        <begin position="586"/>
        <end position="665"/>
    </location>
</feature>
<dbReference type="InterPro" id="IPR032446">
    <property type="entry name" value="SCAPER_N"/>
</dbReference>
<feature type="compositionally biased region" description="Polar residues" evidence="2">
    <location>
        <begin position="324"/>
        <end position="342"/>
    </location>
</feature>
<feature type="region of interest" description="Disordered" evidence="2">
    <location>
        <begin position="736"/>
        <end position="767"/>
    </location>
</feature>
<dbReference type="Gene3D" id="3.30.160.60">
    <property type="entry name" value="Classic Zinc Finger"/>
    <property type="match status" value="1"/>
</dbReference>
<sequence length="1449" mass="164290">MSDQRKRRVNSAGKCRPNSTSDNRKNDRETVIGTNSASSRTKISPSSSNYKSNFQRTNSYDKVRTLVEKEGRIARNLVVWNVPFEDSDDSDGQAKSRSPRKFKPRSRTTSLGTQRKATKSSRDSASGRSRAVVKPGSPVKPAKKIDLRARYWAFLFDNLERAVDEIYQTCEVDESIVECKEVIMMLTNCTRDFDSLIERIRLQTAFEKADAENRPTSLAWEVRKSSPGKSLVAGSSGDRGSPSPVNRSLNFSSQGTTKPGVSFNSQSGGLSWADKVKGSVTVKSSVETQDKEIVGNQGQIAKEVEDGDGWETVQRKEKGKQNKCRQLQQSSPKQWESFNSGNREYLKNHVSNTEPSRSVSYEGRTRVDSEKENQPIKNTEDLSVRVVKSMGELEKQLKSSLKLEILTTEENSLKKTNLVDSKDENAHGVEKLVECSPPKEGTEHVVTSDNEMKQEDDELASQLQSAMVAVLDEEETLTTQLEKCQEEAMASAIEEEEKLFKEIEEEENKEIVVETENEEESDLGNTMSSLELSQKTLDWGDIIDQYDKRETSSWGDIVESTERSPGHALHMHEKLSSPSRKRIRTRAESQRIHEEKQAKAQQLREKLQEEKAHKLRMLNERINEVRAWKNVIHQQQKKEMEDKLHKAEEKRTLQLQAVIKKAQEEEAKVNEIAFINTLEAQNKRHEILTRYELNEARLQDIVEERQRRQEEKAAKEEAAQERRRALEEERLAKLEAMQRHRKDQESKITEIKSQRDMAREETAKSKAREREIRLAALDAAQKAKEEEIQKKIQQKHDQSTKRHTKLIEERREKAMELSTLRNFATTDIVPQQTPYEKKKFCSVCSVLISSEVYLLSHLHGKKHKQTIQDSLQGKTMSEEEMENHSWKQIINAPEARSDPQMVAEKERQKTFRKRARKIRQRMSSKGKDYDNNLHQCKPLGSDSENRAKLQKAVKDINKYLQTQGSGPWPVNRVSALDRAVGEISRILDKKVQADQLALQSCGGLTALSRIMLVIGESTEVKPLVIPTKSLCNAANVLKLACRNCFENCQYMLYGNKMGPMVDMLMHRLNFLLGGEKSEQTTSSSSSSTHSESAKLPIDLVATGLMQLISTVLHCLAKNITLSSKTTSPKSTSKSVGATRCASKLDVLQQWGTDIVSYLVSVGVLDQLTLYFNSVHGPVDEDPKSADFIQHCLGLLVAMTRFIMTKSCNVFDESKRDDPTQLLITLKFTEFAGIVSMLYGILLHGGAPARKSNFIPPELPEHTLNVVSTGLKMLNTFAVIDLKMLQGVLGQEGISLEFRHIATYLLWYCSNWRKNEDLVHEVILLVGYFTVLNPDNQLIVQLGNTPTLLQQLCSLPFQYFSDPRLMNILFPALIACCYGNVATKKILEQEMSCSLLATYIEEKTREKEKLKLLPSVAKTKDKEKDKDGLSRMMLESQISRNMVGSCQEVL</sequence>